<evidence type="ECO:0000259" key="2">
    <source>
        <dbReference type="Pfam" id="PF13204"/>
    </source>
</evidence>
<dbReference type="InterPro" id="IPR032260">
    <property type="entry name" value="DUF5060"/>
</dbReference>
<keyword evidence="1" id="KW-0732">Signal</keyword>
<dbReference type="Pfam" id="PF16586">
    <property type="entry name" value="DUF5060"/>
    <property type="match status" value="1"/>
</dbReference>
<name>A0A238VDE7_9FLAO</name>
<accession>A0A238VDE7</accession>
<organism evidence="4 5">
    <name type="scientific">Lutibacter agarilyticus</name>
    <dbReference type="NCBI Taxonomy" id="1109740"/>
    <lineage>
        <taxon>Bacteria</taxon>
        <taxon>Pseudomonadati</taxon>
        <taxon>Bacteroidota</taxon>
        <taxon>Flavobacteriia</taxon>
        <taxon>Flavobacteriales</taxon>
        <taxon>Flavobacteriaceae</taxon>
        <taxon>Lutibacter</taxon>
    </lineage>
</organism>
<dbReference type="SUPFAM" id="SSF51445">
    <property type="entry name" value="(Trans)glycosidases"/>
    <property type="match status" value="1"/>
</dbReference>
<dbReference type="PANTHER" id="PTHR37836">
    <property type="entry name" value="LMO1036 PROTEIN"/>
    <property type="match status" value="1"/>
</dbReference>
<evidence type="ECO:0000259" key="3">
    <source>
        <dbReference type="Pfam" id="PF16586"/>
    </source>
</evidence>
<dbReference type="RefSeq" id="WP_089379828.1">
    <property type="nucleotide sequence ID" value="NZ_FZNT01000001.1"/>
</dbReference>
<dbReference type="EMBL" id="FZNT01000001">
    <property type="protein sequence ID" value="SNR31559.1"/>
    <property type="molecule type" value="Genomic_DNA"/>
</dbReference>
<keyword evidence="5" id="KW-1185">Reference proteome</keyword>
<protein>
    <recommendedName>
        <fullName evidence="6">DUF5060 domain-containing protein</fullName>
    </recommendedName>
</protein>
<feature type="domain" description="Apiosidase-like catalytic" evidence="2">
    <location>
        <begin position="134"/>
        <end position="422"/>
    </location>
</feature>
<evidence type="ECO:0000313" key="4">
    <source>
        <dbReference type="EMBL" id="SNR31559.1"/>
    </source>
</evidence>
<reference evidence="4 5" key="1">
    <citation type="submission" date="2017-06" db="EMBL/GenBank/DDBJ databases">
        <authorList>
            <person name="Kim H.J."/>
            <person name="Triplett B.A."/>
        </authorList>
    </citation>
    <scope>NUCLEOTIDE SEQUENCE [LARGE SCALE GENOMIC DNA]</scope>
    <source>
        <strain evidence="4 5">DSM 29150</strain>
    </source>
</reference>
<dbReference type="InterPro" id="IPR017853">
    <property type="entry name" value="GH"/>
</dbReference>
<dbReference type="Gene3D" id="3.20.20.80">
    <property type="entry name" value="Glycosidases"/>
    <property type="match status" value="1"/>
</dbReference>
<dbReference type="AlphaFoldDB" id="A0A238VDE7"/>
<proteinExistence type="predicted"/>
<evidence type="ECO:0000313" key="5">
    <source>
        <dbReference type="Proteomes" id="UP000198384"/>
    </source>
</evidence>
<feature type="chain" id="PRO_5012760051" description="DUF5060 domain-containing protein" evidence="1">
    <location>
        <begin position="23"/>
        <end position="541"/>
    </location>
</feature>
<evidence type="ECO:0008006" key="6">
    <source>
        <dbReference type="Google" id="ProtNLM"/>
    </source>
</evidence>
<dbReference type="InterPro" id="IPR025277">
    <property type="entry name" value="Apiosidase-like_cat_dom"/>
</dbReference>
<feature type="signal peptide" evidence="1">
    <location>
        <begin position="1"/>
        <end position="22"/>
    </location>
</feature>
<dbReference type="PANTHER" id="PTHR37836:SF2">
    <property type="entry name" value="DUF4038 DOMAIN-CONTAINING PROTEIN"/>
    <property type="match status" value="1"/>
</dbReference>
<dbReference type="Proteomes" id="UP000198384">
    <property type="component" value="Unassembled WGS sequence"/>
</dbReference>
<gene>
    <name evidence="4" type="ORF">SAMN06265371_101156</name>
</gene>
<evidence type="ECO:0000256" key="1">
    <source>
        <dbReference type="SAM" id="SignalP"/>
    </source>
</evidence>
<feature type="domain" description="DUF5060" evidence="3">
    <location>
        <begin position="37"/>
        <end position="103"/>
    </location>
</feature>
<dbReference type="InterPro" id="IPR013783">
    <property type="entry name" value="Ig-like_fold"/>
</dbReference>
<dbReference type="Gene3D" id="2.60.40.10">
    <property type="entry name" value="Immunoglobulins"/>
    <property type="match status" value="1"/>
</dbReference>
<dbReference type="Pfam" id="PF13204">
    <property type="entry name" value="Apiosidase"/>
    <property type="match status" value="1"/>
</dbReference>
<dbReference type="OrthoDB" id="59486at2"/>
<sequence>MKIIKSILIVTLSLLVTSISQAQIIKNSYKNNKTYEAEKWEVLDISISTNAGIKSPYTTNFGAHFIHENGTKQEVPGFYNGKNEWIIRFSSSLEGKWTFDTFSESKKLIGKKGTVIISKNKENNHGSIVINKDNPQHFYYEDGTPYFLLAFECDWLYALDYHNEKSLPKTEHFLDLLDKNGFNQIVMNVFSYDVSWDKDEKLKEHPEHEYGSPEAIFPFLGNNENPDYSALNPEFFKRFDRTISLMHDKRIVSHLMIYVWNKLVAWPDMNSEADNMYFDYVVKRYQAFPNIVWDISKEALFYGRADEAYINNRIERVRKEDHFKRLLSVHDFGYCKRNPEKVDFISTQNWVHNIYNKMLDDHENFKDKPVFNIEHGGYEESPYVVFPGSYTNAEVCLRRNYMCLFAGVYTTYYWQGSSWNVVIYNPFEQPEDFIKPKFEYFKHMKSLFDKFDFSKMKPTHWKNSAGYNLTDDENTILLYFPKEVVAMNCWFLNPKHGERTIQWFNTLTGEYSEEKDIKKGQKYISPWNTKADAILISKLKK</sequence>